<dbReference type="CDD" id="cd00085">
    <property type="entry name" value="HNHc"/>
    <property type="match status" value="1"/>
</dbReference>
<gene>
    <name evidence="3" type="ORF">GCM10008957_50270</name>
</gene>
<evidence type="ECO:0000313" key="4">
    <source>
        <dbReference type="Proteomes" id="UP000603865"/>
    </source>
</evidence>
<feature type="domain" description="HNH nuclease" evidence="2">
    <location>
        <begin position="168"/>
        <end position="223"/>
    </location>
</feature>
<feature type="compositionally biased region" description="Basic and acidic residues" evidence="1">
    <location>
        <begin position="75"/>
        <end position="106"/>
    </location>
</feature>
<dbReference type="Pfam" id="PF01844">
    <property type="entry name" value="HNH"/>
    <property type="match status" value="1"/>
</dbReference>
<sequence>MTPDLKRCTKCGEEKPATLEFFYAYPKVKRGLTSRCRACAAAVQKAYVEADPARSQKIAQDCYLRNYEQRKAELRAQNRKRMADPEKVQAERERAKAKAQRERETTPEVVNARQRAYRERHKDDPEYRERLRVRDRARYIRQKPRYLSYSAKQRAFRASVPGGWTGEDVRQMFVRQNGCCHYCGAKVGRTAGLAWHVDHVIPISRGGSNFPENLVIACEPCNRAKYNKMPWEWLPDQFSPPNS</sequence>
<dbReference type="EMBL" id="BMQL01000062">
    <property type="protein sequence ID" value="GGR34019.1"/>
    <property type="molecule type" value="Genomic_DNA"/>
</dbReference>
<proteinExistence type="predicted"/>
<accession>A0A918CQP8</accession>
<reference evidence="3" key="2">
    <citation type="submission" date="2020-09" db="EMBL/GenBank/DDBJ databases">
        <authorList>
            <person name="Sun Q."/>
            <person name="Ohkuma M."/>
        </authorList>
    </citation>
    <scope>NUCLEOTIDE SEQUENCE</scope>
    <source>
        <strain evidence="3">JCM 31311</strain>
    </source>
</reference>
<dbReference type="AlphaFoldDB" id="A0A918CQP8"/>
<organism evidence="3 4">
    <name type="scientific">Deinococcus ruber</name>
    <dbReference type="NCBI Taxonomy" id="1848197"/>
    <lineage>
        <taxon>Bacteria</taxon>
        <taxon>Thermotogati</taxon>
        <taxon>Deinococcota</taxon>
        <taxon>Deinococci</taxon>
        <taxon>Deinococcales</taxon>
        <taxon>Deinococcaceae</taxon>
        <taxon>Deinococcus</taxon>
    </lineage>
</organism>
<keyword evidence="4" id="KW-1185">Reference proteome</keyword>
<dbReference type="InterPro" id="IPR052892">
    <property type="entry name" value="NA-targeting_endonuclease"/>
</dbReference>
<dbReference type="Proteomes" id="UP000603865">
    <property type="component" value="Unassembled WGS sequence"/>
</dbReference>
<evidence type="ECO:0000259" key="2">
    <source>
        <dbReference type="SMART" id="SM00507"/>
    </source>
</evidence>
<dbReference type="Gene3D" id="1.10.30.50">
    <property type="match status" value="1"/>
</dbReference>
<comment type="caution">
    <text evidence="3">The sequence shown here is derived from an EMBL/GenBank/DDBJ whole genome shotgun (WGS) entry which is preliminary data.</text>
</comment>
<protein>
    <recommendedName>
        <fullName evidence="2">HNH nuclease domain-containing protein</fullName>
    </recommendedName>
</protein>
<dbReference type="InterPro" id="IPR002711">
    <property type="entry name" value="HNH"/>
</dbReference>
<dbReference type="GO" id="GO:0004519">
    <property type="term" value="F:endonuclease activity"/>
    <property type="evidence" value="ECO:0007669"/>
    <property type="project" value="InterPro"/>
</dbReference>
<feature type="region of interest" description="Disordered" evidence="1">
    <location>
        <begin position="75"/>
        <end position="111"/>
    </location>
</feature>
<name>A0A918CQP8_9DEIO</name>
<reference evidence="3" key="1">
    <citation type="journal article" date="2014" name="Int. J. Syst. Evol. Microbiol.">
        <title>Complete genome sequence of Corynebacterium casei LMG S-19264T (=DSM 44701T), isolated from a smear-ripened cheese.</title>
        <authorList>
            <consortium name="US DOE Joint Genome Institute (JGI-PGF)"/>
            <person name="Walter F."/>
            <person name="Albersmeier A."/>
            <person name="Kalinowski J."/>
            <person name="Ruckert C."/>
        </authorList>
    </citation>
    <scope>NUCLEOTIDE SEQUENCE</scope>
    <source>
        <strain evidence="3">JCM 31311</strain>
    </source>
</reference>
<dbReference type="InterPro" id="IPR003615">
    <property type="entry name" value="HNH_nuc"/>
</dbReference>
<dbReference type="PANTHER" id="PTHR33877">
    <property type="entry name" value="SLL1193 PROTEIN"/>
    <property type="match status" value="1"/>
</dbReference>
<evidence type="ECO:0000256" key="1">
    <source>
        <dbReference type="SAM" id="MobiDB-lite"/>
    </source>
</evidence>
<dbReference type="GO" id="GO:0003676">
    <property type="term" value="F:nucleic acid binding"/>
    <property type="evidence" value="ECO:0007669"/>
    <property type="project" value="InterPro"/>
</dbReference>
<dbReference type="PANTHER" id="PTHR33877:SF1">
    <property type="entry name" value="TYPE IV METHYL-DIRECTED RESTRICTION ENZYME ECOKMCRA"/>
    <property type="match status" value="1"/>
</dbReference>
<dbReference type="RefSeq" id="WP_189093275.1">
    <property type="nucleotide sequence ID" value="NZ_BMQL01000062.1"/>
</dbReference>
<dbReference type="SMART" id="SM00507">
    <property type="entry name" value="HNHc"/>
    <property type="match status" value="1"/>
</dbReference>
<evidence type="ECO:0000313" key="3">
    <source>
        <dbReference type="EMBL" id="GGR34019.1"/>
    </source>
</evidence>
<dbReference type="GO" id="GO:0008270">
    <property type="term" value="F:zinc ion binding"/>
    <property type="evidence" value="ECO:0007669"/>
    <property type="project" value="InterPro"/>
</dbReference>